<accession>A0A378WEX2</accession>
<dbReference type="InterPro" id="IPR044049">
    <property type="entry name" value="EccD_transm"/>
</dbReference>
<feature type="transmembrane region" description="Helical" evidence="7">
    <location>
        <begin position="155"/>
        <end position="176"/>
    </location>
</feature>
<keyword evidence="5 7" id="KW-1133">Transmembrane helix</keyword>
<feature type="transmembrane region" description="Helical" evidence="7">
    <location>
        <begin position="434"/>
        <end position="453"/>
    </location>
</feature>
<organism evidence="9 10">
    <name type="scientific">Mycolicibacterium fortuitum</name>
    <name type="common">Mycobacterium fortuitum</name>
    <dbReference type="NCBI Taxonomy" id="1766"/>
    <lineage>
        <taxon>Bacteria</taxon>
        <taxon>Bacillati</taxon>
        <taxon>Actinomycetota</taxon>
        <taxon>Actinomycetes</taxon>
        <taxon>Mycobacteriales</taxon>
        <taxon>Mycobacteriaceae</taxon>
        <taxon>Mycolicibacterium</taxon>
    </lineage>
</organism>
<feature type="transmembrane region" description="Helical" evidence="7">
    <location>
        <begin position="268"/>
        <end position="291"/>
    </location>
</feature>
<feature type="domain" description="EccD-like transmembrane" evidence="8">
    <location>
        <begin position="131"/>
        <end position="496"/>
    </location>
</feature>
<sequence length="498" mass="52322">MTSSIAALTTNISLITGTKTTDVTVQSEAPIKEWIADVVDFVSHVHRGLDIGFDFGGGNVWTLAPVGAPPIERAHNLNSAGIVDGALVQLVSVSHTERYRPLVEDVIDGVAVLNPNTAFSRTDVTKWVNALISVLGAAVAAAAMVGWSANPGQRLWWGPAVLVLAVALGAAGMHLWRRYNQVHTAESLFVATTILAATGAALTVPLARDATWLGAPNLAGAGFALFACALFLRGGPLRRHTVTTTVATGGLVVTFIALSMGYGWHQWIWPAVIALGLFLITSAAKLTVLFARFTLPPIPAAGEPVDVDDLLDPVIDSAAEAANDPGRQSWRAILESVPSSSARLVERSALAQQLLTGFVGVGSATLALGAVMTFQPGHFLWHSSIVAALCAVTSSLRSRFYANRHCAWALLTASAAIAIGCAAKLVAWNPADTAVVTAGLLVLSTTVIVGIAATRDVKRISPISKKTLERFDGLTIAAIVPLLFWVAGVYDLVRNLVF</sequence>
<dbReference type="EMBL" id="UGQY01000006">
    <property type="protein sequence ID" value="SUA31413.1"/>
    <property type="molecule type" value="Genomic_DNA"/>
</dbReference>
<evidence type="ECO:0000256" key="3">
    <source>
        <dbReference type="ARBA" id="ARBA00022475"/>
    </source>
</evidence>
<comment type="subcellular location">
    <subcellularLocation>
        <location evidence="1">Cell membrane</location>
        <topology evidence="1">Multi-pass membrane protein</topology>
    </subcellularLocation>
</comment>
<proteinExistence type="inferred from homology"/>
<feature type="transmembrane region" description="Helical" evidence="7">
    <location>
        <begin position="213"/>
        <end position="232"/>
    </location>
</feature>
<dbReference type="Pfam" id="PF19053">
    <property type="entry name" value="EccD"/>
    <property type="match status" value="1"/>
</dbReference>
<dbReference type="Pfam" id="PF08817">
    <property type="entry name" value="YukD"/>
    <property type="match status" value="1"/>
</dbReference>
<feature type="transmembrane region" description="Helical" evidence="7">
    <location>
        <begin position="244"/>
        <end position="262"/>
    </location>
</feature>
<name>A0A378WEX2_MYCFO</name>
<keyword evidence="6 7" id="KW-0472">Membrane</keyword>
<dbReference type="Gene3D" id="3.10.20.90">
    <property type="entry name" value="Phosphatidylinositol 3-kinase Catalytic Subunit, Chain A, domain 1"/>
    <property type="match status" value="1"/>
</dbReference>
<dbReference type="GO" id="GO:0005886">
    <property type="term" value="C:plasma membrane"/>
    <property type="evidence" value="ECO:0007669"/>
    <property type="project" value="UniProtKB-SubCell"/>
</dbReference>
<keyword evidence="3" id="KW-1003">Cell membrane</keyword>
<evidence type="ECO:0000313" key="10">
    <source>
        <dbReference type="Proteomes" id="UP000255389"/>
    </source>
</evidence>
<keyword evidence="4 7" id="KW-0812">Transmembrane</keyword>
<dbReference type="InterPro" id="IPR024962">
    <property type="entry name" value="YukD-like"/>
</dbReference>
<evidence type="ECO:0000313" key="9">
    <source>
        <dbReference type="EMBL" id="SUA31413.1"/>
    </source>
</evidence>
<gene>
    <name evidence="9" type="primary">eccD1_2</name>
    <name evidence="9" type="ORF">NCTC1542_06767</name>
</gene>
<comment type="similarity">
    <text evidence="2">Belongs to the EccD/Snm4 family.</text>
</comment>
<feature type="transmembrane region" description="Helical" evidence="7">
    <location>
        <begin position="379"/>
        <end position="396"/>
    </location>
</feature>
<evidence type="ECO:0000256" key="6">
    <source>
        <dbReference type="ARBA" id="ARBA00023136"/>
    </source>
</evidence>
<evidence type="ECO:0000259" key="8">
    <source>
        <dbReference type="Pfam" id="PF19053"/>
    </source>
</evidence>
<reference evidence="9 10" key="1">
    <citation type="submission" date="2018-06" db="EMBL/GenBank/DDBJ databases">
        <authorList>
            <consortium name="Pathogen Informatics"/>
            <person name="Doyle S."/>
        </authorList>
    </citation>
    <scope>NUCLEOTIDE SEQUENCE [LARGE SCALE GENOMIC DNA]</scope>
    <source>
        <strain evidence="9 10">NCTC1542</strain>
    </source>
</reference>
<dbReference type="Proteomes" id="UP000255389">
    <property type="component" value="Unassembled WGS sequence"/>
</dbReference>
<dbReference type="PIRSF" id="PIRSF017804">
    <property type="entry name" value="Secretion_EccD1"/>
    <property type="match status" value="1"/>
</dbReference>
<protein>
    <submittedName>
        <fullName evidence="9">Transmembrane protein</fullName>
    </submittedName>
</protein>
<feature type="transmembrane region" description="Helical" evidence="7">
    <location>
        <begin position="127"/>
        <end position="149"/>
    </location>
</feature>
<feature type="transmembrane region" description="Helical" evidence="7">
    <location>
        <begin position="188"/>
        <end position="207"/>
    </location>
</feature>
<dbReference type="InterPro" id="IPR006707">
    <property type="entry name" value="T7SS_EccD"/>
</dbReference>
<evidence type="ECO:0000256" key="4">
    <source>
        <dbReference type="ARBA" id="ARBA00022692"/>
    </source>
</evidence>
<evidence type="ECO:0000256" key="5">
    <source>
        <dbReference type="ARBA" id="ARBA00022989"/>
    </source>
</evidence>
<evidence type="ECO:0000256" key="2">
    <source>
        <dbReference type="ARBA" id="ARBA00006162"/>
    </source>
</evidence>
<evidence type="ECO:0000256" key="7">
    <source>
        <dbReference type="SAM" id="Phobius"/>
    </source>
</evidence>
<dbReference type="NCBIfam" id="TIGR03920">
    <property type="entry name" value="T7SS_EccD"/>
    <property type="match status" value="1"/>
</dbReference>
<dbReference type="AlphaFoldDB" id="A0A378WEX2"/>
<feature type="transmembrane region" description="Helical" evidence="7">
    <location>
        <begin position="474"/>
        <end position="493"/>
    </location>
</feature>
<feature type="transmembrane region" description="Helical" evidence="7">
    <location>
        <begin position="354"/>
        <end position="373"/>
    </location>
</feature>
<evidence type="ECO:0000256" key="1">
    <source>
        <dbReference type="ARBA" id="ARBA00004651"/>
    </source>
</evidence>
<feature type="transmembrane region" description="Helical" evidence="7">
    <location>
        <begin position="408"/>
        <end position="428"/>
    </location>
</feature>